<keyword evidence="2" id="KW-1185">Reference proteome</keyword>
<comment type="caution">
    <text evidence="1">The sequence shown here is derived from an EMBL/GenBank/DDBJ whole genome shotgun (WGS) entry which is preliminary data.</text>
</comment>
<gene>
    <name evidence="1" type="ORF">L1987_25632</name>
</gene>
<reference evidence="2" key="1">
    <citation type="journal article" date="2022" name="Mol. Ecol. Resour.">
        <title>The genomes of chicory, endive, great burdock and yacon provide insights into Asteraceae palaeo-polyploidization history and plant inulin production.</title>
        <authorList>
            <person name="Fan W."/>
            <person name="Wang S."/>
            <person name="Wang H."/>
            <person name="Wang A."/>
            <person name="Jiang F."/>
            <person name="Liu H."/>
            <person name="Zhao H."/>
            <person name="Xu D."/>
            <person name="Zhang Y."/>
        </authorList>
    </citation>
    <scope>NUCLEOTIDE SEQUENCE [LARGE SCALE GENOMIC DNA]</scope>
    <source>
        <strain evidence="2">cv. Yunnan</strain>
    </source>
</reference>
<organism evidence="1 2">
    <name type="scientific">Smallanthus sonchifolius</name>
    <dbReference type="NCBI Taxonomy" id="185202"/>
    <lineage>
        <taxon>Eukaryota</taxon>
        <taxon>Viridiplantae</taxon>
        <taxon>Streptophyta</taxon>
        <taxon>Embryophyta</taxon>
        <taxon>Tracheophyta</taxon>
        <taxon>Spermatophyta</taxon>
        <taxon>Magnoliopsida</taxon>
        <taxon>eudicotyledons</taxon>
        <taxon>Gunneridae</taxon>
        <taxon>Pentapetalae</taxon>
        <taxon>asterids</taxon>
        <taxon>campanulids</taxon>
        <taxon>Asterales</taxon>
        <taxon>Asteraceae</taxon>
        <taxon>Asteroideae</taxon>
        <taxon>Heliantheae alliance</taxon>
        <taxon>Millerieae</taxon>
        <taxon>Smallanthus</taxon>
    </lineage>
</organism>
<protein>
    <submittedName>
        <fullName evidence="1">Uncharacterized protein</fullName>
    </submittedName>
</protein>
<proteinExistence type="predicted"/>
<dbReference type="Proteomes" id="UP001056120">
    <property type="component" value="Linkage Group LG09"/>
</dbReference>
<evidence type="ECO:0000313" key="1">
    <source>
        <dbReference type="EMBL" id="KAI3804240.1"/>
    </source>
</evidence>
<sequence length="125" mass="14162">MVSVSQSKLLVINMEDLKPGTESWVTTSHKVRRSLEECGFFMAVYGGFSQEVKKEVYDALKPLFDLPSETKMKNTSHKPFHGYLGPSSLGSPLYESFGIEYCTSYDDVQSFANLMWPSGNENFRQ</sequence>
<accession>A0ACB9I8C6</accession>
<reference evidence="1 2" key="2">
    <citation type="journal article" date="2022" name="Mol. Ecol. Resour.">
        <title>The genomes of chicory, endive, great burdock and yacon provide insights into Asteraceae paleo-polyploidization history and plant inulin production.</title>
        <authorList>
            <person name="Fan W."/>
            <person name="Wang S."/>
            <person name="Wang H."/>
            <person name="Wang A."/>
            <person name="Jiang F."/>
            <person name="Liu H."/>
            <person name="Zhao H."/>
            <person name="Xu D."/>
            <person name="Zhang Y."/>
        </authorList>
    </citation>
    <scope>NUCLEOTIDE SEQUENCE [LARGE SCALE GENOMIC DNA]</scope>
    <source>
        <strain evidence="2">cv. Yunnan</strain>
        <tissue evidence="1">Leaves</tissue>
    </source>
</reference>
<name>A0ACB9I8C6_9ASTR</name>
<evidence type="ECO:0000313" key="2">
    <source>
        <dbReference type="Proteomes" id="UP001056120"/>
    </source>
</evidence>
<dbReference type="EMBL" id="CM042026">
    <property type="protein sequence ID" value="KAI3804240.1"/>
    <property type="molecule type" value="Genomic_DNA"/>
</dbReference>